<geneLocation type="plasmid" evidence="1 2">
    <name>pBPHYT01</name>
</geneLocation>
<organism evidence="1 2">
    <name type="scientific">Paraburkholderia phytofirmans (strain DSM 17436 / LMG 22146 / PsJN)</name>
    <name type="common">Burkholderia phytofirmans</name>
    <dbReference type="NCBI Taxonomy" id="398527"/>
    <lineage>
        <taxon>Bacteria</taxon>
        <taxon>Pseudomonadati</taxon>
        <taxon>Pseudomonadota</taxon>
        <taxon>Betaproteobacteria</taxon>
        <taxon>Burkholderiales</taxon>
        <taxon>Burkholderiaceae</taxon>
        <taxon>Paraburkholderia</taxon>
    </lineage>
</organism>
<dbReference type="eggNOG" id="ENOG5030WSG">
    <property type="taxonomic scope" value="Bacteria"/>
</dbReference>
<dbReference type="KEGG" id="bpy:Bphyt_7391"/>
<dbReference type="HOGENOM" id="CLU_143397_0_0_4"/>
<sequence length="124" mass="13615">MPVSVEAHFKLRRPCENCPFRKQGAIELAPGRLAGIIDGLVTDDCSTFHCHKTVHNEGTGGEWDDEGNYVASGQESMCAGAMVYLEKIGRPTVGMRLGRVFGIYHPDRLLASFDDVIDPTTFSE</sequence>
<dbReference type="AlphaFoldDB" id="B2TGW0"/>
<dbReference type="OrthoDB" id="8912363at2"/>
<keyword evidence="1" id="KW-0614">Plasmid</keyword>
<gene>
    <name evidence="1" type="ordered locus">Bphyt_7391</name>
</gene>
<proteinExistence type="predicted"/>
<dbReference type="RefSeq" id="WP_012431045.1">
    <property type="nucleotide sequence ID" value="NC_010679.1"/>
</dbReference>
<name>B2TGW0_PARPJ</name>
<reference evidence="1 2" key="1">
    <citation type="journal article" date="2011" name="J. Bacteriol.">
        <title>Complete genome sequence of the plant growth-promoting endophyte Burkholderia phytofirmans strain PsJN.</title>
        <authorList>
            <person name="Weilharter A."/>
            <person name="Mitter B."/>
            <person name="Shin M.V."/>
            <person name="Chain P.S."/>
            <person name="Nowak J."/>
            <person name="Sessitsch A."/>
        </authorList>
    </citation>
    <scope>NUCLEOTIDE SEQUENCE [LARGE SCALE GENOMIC DNA]</scope>
    <source>
        <strain evidence="2">DSM 17436 / LMG 22146 / PsJN</strain>
        <plasmid evidence="1 2">pBPHYT01</plasmid>
    </source>
</reference>
<dbReference type="EMBL" id="CP001054">
    <property type="protein sequence ID" value="ACD21676.1"/>
    <property type="molecule type" value="Genomic_DNA"/>
</dbReference>
<accession>B2TGW0</accession>
<evidence type="ECO:0000313" key="1">
    <source>
        <dbReference type="EMBL" id="ACD21676.1"/>
    </source>
</evidence>
<evidence type="ECO:0000313" key="2">
    <source>
        <dbReference type="Proteomes" id="UP000001739"/>
    </source>
</evidence>
<dbReference type="Proteomes" id="UP000001739">
    <property type="component" value="Plasmid pBPHYT01"/>
</dbReference>
<protein>
    <submittedName>
        <fullName evidence="1">Uncharacterized protein</fullName>
    </submittedName>
</protein>